<evidence type="ECO:0000313" key="2">
    <source>
        <dbReference type="Proteomes" id="UP000294299"/>
    </source>
</evidence>
<sequence length="77" mass="8733">MPLPVNEVYADLDVWLMAVDVALDTEVLRKVFVGSTGLPLFEHDKQTLNMDFSIITFLLTSVCFPHNSQKETICMDE</sequence>
<evidence type="ECO:0000313" key="1">
    <source>
        <dbReference type="EMBL" id="VFJ13322.1"/>
    </source>
</evidence>
<dbReference type="KEGG" id="nfn:NFRAN_1000"/>
<name>A0A484I929_9ARCH</name>
<reference evidence="1 2" key="1">
    <citation type="submission" date="2019-02" db="EMBL/GenBank/DDBJ databases">
        <authorList>
            <person name="Lehtovirta-Morley E L."/>
        </authorList>
    </citation>
    <scope>NUCLEOTIDE SEQUENCE [LARGE SCALE GENOMIC DNA]</scope>
    <source>
        <strain evidence="1">NFRAN1</strain>
    </source>
</reference>
<dbReference type="EMBL" id="LR216287">
    <property type="protein sequence ID" value="VFJ13322.1"/>
    <property type="molecule type" value="Genomic_DNA"/>
</dbReference>
<proteinExistence type="predicted"/>
<gene>
    <name evidence="1" type="ORF">NFRAN_1000</name>
</gene>
<dbReference type="AlphaFoldDB" id="A0A484I929"/>
<dbReference type="Proteomes" id="UP000294299">
    <property type="component" value="Chromosome NFRAN"/>
</dbReference>
<accession>A0A484I929</accession>
<organism evidence="1 2">
    <name type="scientific">Candidatus Nitrosocosmicus franklandianus</name>
    <dbReference type="NCBI Taxonomy" id="1798806"/>
    <lineage>
        <taxon>Archaea</taxon>
        <taxon>Nitrososphaerota</taxon>
        <taxon>Nitrososphaeria</taxon>
        <taxon>Nitrososphaerales</taxon>
        <taxon>Nitrososphaeraceae</taxon>
        <taxon>Candidatus Nitrosocosmicus</taxon>
    </lineage>
</organism>
<keyword evidence="2" id="KW-1185">Reference proteome</keyword>
<protein>
    <submittedName>
        <fullName evidence="1">Uncharacterized protein</fullName>
    </submittedName>
</protein>